<dbReference type="Gramene" id="ESQ48443">
    <property type="protein sequence ID" value="ESQ48443"/>
    <property type="gene ID" value="EUTSA_v10022381mg"/>
</dbReference>
<name>V4M7U8_EUTSA</name>
<dbReference type="EC" id="3.1.3.16" evidence="6"/>
<dbReference type="OMA" id="DESPCTK"/>
<dbReference type="SUPFAM" id="SSF56784">
    <property type="entry name" value="HAD-like"/>
    <property type="match status" value="1"/>
</dbReference>
<keyword evidence="2 6" id="KW-0378">Hydrolase</keyword>
<dbReference type="OrthoDB" id="10249888at2759"/>
<protein>
    <recommendedName>
        <fullName evidence="6">RNA polymerase II C-terminal domain phosphatase-like</fullName>
        <ecNumber evidence="6">3.1.3.16</ecNumber>
    </recommendedName>
</protein>
<dbReference type="InterPro" id="IPR011947">
    <property type="entry name" value="FCP1_euk"/>
</dbReference>
<dbReference type="PANTHER" id="PTHR23081">
    <property type="entry name" value="RNA POLYMERASE II CTD PHOSPHATASE"/>
    <property type="match status" value="1"/>
</dbReference>
<evidence type="ECO:0000256" key="3">
    <source>
        <dbReference type="ARBA" id="ARBA00023242"/>
    </source>
</evidence>
<dbReference type="Gene3D" id="3.40.50.1000">
    <property type="entry name" value="HAD superfamily/HAD-like"/>
    <property type="match status" value="1"/>
</dbReference>
<dbReference type="PROSITE" id="PS50969">
    <property type="entry name" value="FCP1"/>
    <property type="match status" value="1"/>
</dbReference>
<dbReference type="EMBL" id="KI517408">
    <property type="protein sequence ID" value="ESQ48443.1"/>
    <property type="molecule type" value="Genomic_DNA"/>
</dbReference>
<dbReference type="CDD" id="cd07521">
    <property type="entry name" value="HAD_FCP1-like"/>
    <property type="match status" value="1"/>
</dbReference>
<dbReference type="InterPro" id="IPR023214">
    <property type="entry name" value="HAD_sf"/>
</dbReference>
<comment type="catalytic activity">
    <reaction evidence="5 6">
        <text>O-phospho-L-threonyl-[protein] + H2O = L-threonyl-[protein] + phosphate</text>
        <dbReference type="Rhea" id="RHEA:47004"/>
        <dbReference type="Rhea" id="RHEA-COMP:11060"/>
        <dbReference type="Rhea" id="RHEA-COMP:11605"/>
        <dbReference type="ChEBI" id="CHEBI:15377"/>
        <dbReference type="ChEBI" id="CHEBI:30013"/>
        <dbReference type="ChEBI" id="CHEBI:43474"/>
        <dbReference type="ChEBI" id="CHEBI:61977"/>
        <dbReference type="EC" id="3.1.3.16"/>
    </reaction>
</comment>
<dbReference type="Proteomes" id="UP000030689">
    <property type="component" value="Unassembled WGS sequence"/>
</dbReference>
<proteinExistence type="predicted"/>
<evidence type="ECO:0000313" key="8">
    <source>
        <dbReference type="EMBL" id="ESQ48443.1"/>
    </source>
</evidence>
<dbReference type="PANTHER" id="PTHR23081:SF21">
    <property type="entry name" value="RNA POLYMERASE II C-TERMINAL DOMAIN PHOSPHATASE-LIKE-RELATED"/>
    <property type="match status" value="1"/>
</dbReference>
<evidence type="ECO:0000259" key="7">
    <source>
        <dbReference type="PROSITE" id="PS50969"/>
    </source>
</evidence>
<dbReference type="KEGG" id="eus:EUTSA_v10022381mg"/>
<dbReference type="Pfam" id="PF03031">
    <property type="entry name" value="NIF"/>
    <property type="match status" value="1"/>
</dbReference>
<dbReference type="InterPro" id="IPR039189">
    <property type="entry name" value="Fcp1"/>
</dbReference>
<sequence>KKTRKINPEMMNKLSSSSLGNCGHWFVRQRICLACKTKPSLVQGQKFNYLFSGLGLSHEAVSFTKRLTTLTSLHGHKKLHLVLDLDHTLVHSVKASDLSEAEKYLIEYERSGSKKNLWHFRGWLIKSRPFVNEFLREANKLFNMYVYTKGDFRYAQAVVRVIDPNKTYFGDRVITRGDSPNTKTLDLVLADERGIVIVDDTVDVWPHHKRNLLQISKYFYFKHGCINIESKPSYAERKRDESRSRGSLANLLKFLKEVHNEFFSCGVEEELDTKDVRLLIKGPFRPHGC</sequence>
<evidence type="ECO:0000256" key="5">
    <source>
        <dbReference type="ARBA" id="ARBA00048336"/>
    </source>
</evidence>
<evidence type="ECO:0000256" key="1">
    <source>
        <dbReference type="ARBA" id="ARBA00004123"/>
    </source>
</evidence>
<dbReference type="GO" id="GO:0005634">
    <property type="term" value="C:nucleus"/>
    <property type="evidence" value="ECO:0007669"/>
    <property type="project" value="UniProtKB-SubCell"/>
</dbReference>
<keyword evidence="3 6" id="KW-0539">Nucleus</keyword>
<evidence type="ECO:0000313" key="9">
    <source>
        <dbReference type="Proteomes" id="UP000030689"/>
    </source>
</evidence>
<dbReference type="InterPro" id="IPR004274">
    <property type="entry name" value="FCP1_dom"/>
</dbReference>
<organism evidence="8 9">
    <name type="scientific">Eutrema salsugineum</name>
    <name type="common">Saltwater cress</name>
    <name type="synonym">Sisymbrium salsugineum</name>
    <dbReference type="NCBI Taxonomy" id="72664"/>
    <lineage>
        <taxon>Eukaryota</taxon>
        <taxon>Viridiplantae</taxon>
        <taxon>Streptophyta</taxon>
        <taxon>Embryophyta</taxon>
        <taxon>Tracheophyta</taxon>
        <taxon>Spermatophyta</taxon>
        <taxon>Magnoliopsida</taxon>
        <taxon>eudicotyledons</taxon>
        <taxon>Gunneridae</taxon>
        <taxon>Pentapetalae</taxon>
        <taxon>rosids</taxon>
        <taxon>malvids</taxon>
        <taxon>Brassicales</taxon>
        <taxon>Brassicaceae</taxon>
        <taxon>Eutremeae</taxon>
        <taxon>Eutrema</taxon>
    </lineage>
</organism>
<evidence type="ECO:0000256" key="6">
    <source>
        <dbReference type="RuleBase" id="RU366066"/>
    </source>
</evidence>
<evidence type="ECO:0000256" key="2">
    <source>
        <dbReference type="ARBA" id="ARBA00022801"/>
    </source>
</evidence>
<dbReference type="STRING" id="72664.V4M7U8"/>
<keyword evidence="9" id="KW-1185">Reference proteome</keyword>
<evidence type="ECO:0000256" key="4">
    <source>
        <dbReference type="ARBA" id="ARBA00047761"/>
    </source>
</evidence>
<dbReference type="SMART" id="SM00577">
    <property type="entry name" value="CPDc"/>
    <property type="match status" value="1"/>
</dbReference>
<comment type="function">
    <text evidence="6">This promotes the activity of RNA polymerase II.</text>
</comment>
<reference evidence="8 9" key="1">
    <citation type="journal article" date="2013" name="Front. Plant Sci.">
        <title>The Reference Genome of the Halophytic Plant Eutrema salsugineum.</title>
        <authorList>
            <person name="Yang R."/>
            <person name="Jarvis D.E."/>
            <person name="Chen H."/>
            <person name="Beilstein M.A."/>
            <person name="Grimwood J."/>
            <person name="Jenkins J."/>
            <person name="Shu S."/>
            <person name="Prochnik S."/>
            <person name="Xin M."/>
            <person name="Ma C."/>
            <person name="Schmutz J."/>
            <person name="Wing R.A."/>
            <person name="Mitchell-Olds T."/>
            <person name="Schumaker K.S."/>
            <person name="Wang X."/>
        </authorList>
    </citation>
    <scope>NUCLEOTIDE SEQUENCE [LARGE SCALE GENOMIC DNA]</scope>
</reference>
<feature type="domain" description="FCP1 homology" evidence="7">
    <location>
        <begin position="74"/>
        <end position="238"/>
    </location>
</feature>
<dbReference type="InterPro" id="IPR036412">
    <property type="entry name" value="HAD-like_sf"/>
</dbReference>
<dbReference type="eggNOG" id="KOG0323">
    <property type="taxonomic scope" value="Eukaryota"/>
</dbReference>
<gene>
    <name evidence="8" type="ORF">EUTSA_v10022381mg</name>
</gene>
<comment type="catalytic activity">
    <reaction evidence="4 6">
        <text>O-phospho-L-seryl-[protein] + H2O = L-seryl-[protein] + phosphate</text>
        <dbReference type="Rhea" id="RHEA:20629"/>
        <dbReference type="Rhea" id="RHEA-COMP:9863"/>
        <dbReference type="Rhea" id="RHEA-COMP:11604"/>
        <dbReference type="ChEBI" id="CHEBI:15377"/>
        <dbReference type="ChEBI" id="CHEBI:29999"/>
        <dbReference type="ChEBI" id="CHEBI:43474"/>
        <dbReference type="ChEBI" id="CHEBI:83421"/>
        <dbReference type="EC" id="3.1.3.16"/>
    </reaction>
</comment>
<dbReference type="NCBIfam" id="TIGR02250">
    <property type="entry name" value="FCP1_euk"/>
    <property type="match status" value="1"/>
</dbReference>
<comment type="subcellular location">
    <subcellularLocation>
        <location evidence="1 6">Nucleus</location>
    </subcellularLocation>
</comment>
<feature type="non-terminal residue" evidence="8">
    <location>
        <position position="1"/>
    </location>
</feature>
<dbReference type="AlphaFoldDB" id="V4M7U8"/>
<dbReference type="GO" id="GO:0008420">
    <property type="term" value="F:RNA polymerase II CTD heptapeptide repeat phosphatase activity"/>
    <property type="evidence" value="ECO:0007669"/>
    <property type="project" value="UniProtKB-UniRule"/>
</dbReference>
<accession>V4M7U8</accession>